<organism evidence="2 3">
    <name type="scientific">Phialocephala subalpina</name>
    <dbReference type="NCBI Taxonomy" id="576137"/>
    <lineage>
        <taxon>Eukaryota</taxon>
        <taxon>Fungi</taxon>
        <taxon>Dikarya</taxon>
        <taxon>Ascomycota</taxon>
        <taxon>Pezizomycotina</taxon>
        <taxon>Leotiomycetes</taxon>
        <taxon>Helotiales</taxon>
        <taxon>Mollisiaceae</taxon>
        <taxon>Phialocephala</taxon>
        <taxon>Phialocephala fortinii species complex</taxon>
    </lineage>
</organism>
<dbReference type="InterPro" id="IPR002818">
    <property type="entry name" value="DJ-1/PfpI"/>
</dbReference>
<dbReference type="PANTHER" id="PTHR43130">
    <property type="entry name" value="ARAC-FAMILY TRANSCRIPTIONAL REGULATOR"/>
    <property type="match status" value="1"/>
</dbReference>
<accession>A0A1L7XYC1</accession>
<protein>
    <submittedName>
        <fullName evidence="2">Related to ThiJ/PfpI family protein</fullName>
    </submittedName>
</protein>
<gene>
    <name evidence="2" type="ORF">PAC_19905</name>
</gene>
<dbReference type="SUPFAM" id="SSF52317">
    <property type="entry name" value="Class I glutamine amidotransferase-like"/>
    <property type="match status" value="1"/>
</dbReference>
<dbReference type="OrthoDB" id="543156at2759"/>
<dbReference type="STRING" id="576137.A0A1L7XYC1"/>
<keyword evidence="3" id="KW-1185">Reference proteome</keyword>
<dbReference type="InterPro" id="IPR029062">
    <property type="entry name" value="Class_I_gatase-like"/>
</dbReference>
<proteinExistence type="predicted"/>
<dbReference type="PANTHER" id="PTHR43130:SF15">
    <property type="entry name" value="THIJ_PFPI FAMILY PROTEIN (AFU_ORTHOLOGUE AFUA_5G14240)"/>
    <property type="match status" value="1"/>
</dbReference>
<dbReference type="CDD" id="cd03139">
    <property type="entry name" value="GATase1_PfpI_2"/>
    <property type="match status" value="1"/>
</dbReference>
<evidence type="ECO:0000259" key="1">
    <source>
        <dbReference type="Pfam" id="PF01965"/>
    </source>
</evidence>
<evidence type="ECO:0000313" key="3">
    <source>
        <dbReference type="Proteomes" id="UP000184330"/>
    </source>
</evidence>
<name>A0A1L7XYC1_9HELO</name>
<dbReference type="Pfam" id="PF01965">
    <property type="entry name" value="DJ-1_PfpI"/>
    <property type="match status" value="1"/>
</dbReference>
<feature type="domain" description="DJ-1/PfpI" evidence="1">
    <location>
        <begin position="20"/>
        <end position="179"/>
    </location>
</feature>
<reference evidence="2 3" key="1">
    <citation type="submission" date="2016-03" db="EMBL/GenBank/DDBJ databases">
        <authorList>
            <person name="Ploux O."/>
        </authorList>
    </citation>
    <scope>NUCLEOTIDE SEQUENCE [LARGE SCALE GENOMIC DNA]</scope>
    <source>
        <strain evidence="2 3">UAMH 11012</strain>
    </source>
</reference>
<evidence type="ECO:0000313" key="2">
    <source>
        <dbReference type="EMBL" id="CZR70004.1"/>
    </source>
</evidence>
<dbReference type="AlphaFoldDB" id="A0A1L7XYC1"/>
<sequence>MPVFTGALAHALVAPTRYGVALFPDFEAIDIFGPLDALNAVAYSYQINLTLISTTLDPVTAKPQSAAMNLLNSSFGESIVPTHTFDTAPELDVLLIPGGLGTRAPPPQLDPLIAFIKERFPTLKHLITVCTGAGLAARAGVLDGKYATANKKAWASTIAWGPKVRWVAQARWVQDGNVLSIIFINVNESHLNKCFRWSDITIAFIEAVYGNMTATSIANGMEYVRHLNSTDDPFAALNGLTNVNNSTNQK</sequence>
<dbReference type="Gene3D" id="3.40.50.880">
    <property type="match status" value="1"/>
</dbReference>
<dbReference type="Proteomes" id="UP000184330">
    <property type="component" value="Unassembled WGS sequence"/>
</dbReference>
<dbReference type="EMBL" id="FJOG01000088">
    <property type="protein sequence ID" value="CZR70004.1"/>
    <property type="molecule type" value="Genomic_DNA"/>
</dbReference>
<dbReference type="InterPro" id="IPR052158">
    <property type="entry name" value="INH-QAR"/>
</dbReference>